<dbReference type="OrthoDB" id="10554374at2759"/>
<keyword evidence="2" id="KW-1185">Reference proteome</keyword>
<dbReference type="GeneID" id="28996178"/>
<dbReference type="Proteomes" id="UP000077315">
    <property type="component" value="Unassembled WGS sequence"/>
</dbReference>
<accession>A0A167P304</accession>
<dbReference type="InParanoid" id="A0A167P304"/>
<protein>
    <submittedName>
        <fullName evidence="1">C2H2-type zinc finger transcription factor</fullName>
    </submittedName>
</protein>
<dbReference type="EMBL" id="KV440975">
    <property type="protein sequence ID" value="OAD77151.1"/>
    <property type="molecule type" value="Genomic_DNA"/>
</dbReference>
<proteinExistence type="predicted"/>
<gene>
    <name evidence="1" type="ORF">PHYBLDRAFT_165641</name>
</gene>
<evidence type="ECO:0000313" key="1">
    <source>
        <dbReference type="EMBL" id="OAD77151.1"/>
    </source>
</evidence>
<dbReference type="AlphaFoldDB" id="A0A167P304"/>
<dbReference type="VEuPathDB" id="FungiDB:PHYBLDRAFT_165641"/>
<evidence type="ECO:0000313" key="2">
    <source>
        <dbReference type="Proteomes" id="UP000077315"/>
    </source>
</evidence>
<organism evidence="1 2">
    <name type="scientific">Phycomyces blakesleeanus (strain ATCC 8743b / DSM 1359 / FGSC 10004 / NBRC 33097 / NRRL 1555)</name>
    <dbReference type="NCBI Taxonomy" id="763407"/>
    <lineage>
        <taxon>Eukaryota</taxon>
        <taxon>Fungi</taxon>
        <taxon>Fungi incertae sedis</taxon>
        <taxon>Mucoromycota</taxon>
        <taxon>Mucoromycotina</taxon>
        <taxon>Mucoromycetes</taxon>
        <taxon>Mucorales</taxon>
        <taxon>Phycomycetaceae</taxon>
        <taxon>Phycomyces</taxon>
    </lineage>
</organism>
<dbReference type="RefSeq" id="XP_018295191.1">
    <property type="nucleotide sequence ID" value="XM_018435272.1"/>
</dbReference>
<sequence>MPSHVRRNCHSPSSVIFDVTNYKAITQEGLTFSLKDDMSMYETSAFGINPRIRVLAKNTTIPTVPFQRSRCLRLPHTLATTHLVTQLDSKSARVAAQEVVVNELAAQEAVARKNVAQNTQRANAAALATQNKTEAILAALAAQNSSPVDFTGNTALNSDNDIRCRNTMLSLFLFFSIMTAEIFLVHFCPYCQNNKSTSNTLRKHLESIHTLKCKFKNERRKSTKEITFVTNHTNKSRTCLGCCYCKMYFDDVAESQKHIENGHVIMTTVVNVNATSTPDVNNTKVREE</sequence>
<reference evidence="2" key="1">
    <citation type="submission" date="2015-06" db="EMBL/GenBank/DDBJ databases">
        <title>Expansion of signal transduction pathways in fungi by whole-genome duplication.</title>
        <authorList>
            <consortium name="DOE Joint Genome Institute"/>
            <person name="Corrochano L.M."/>
            <person name="Kuo A."/>
            <person name="Marcet-Houben M."/>
            <person name="Polaino S."/>
            <person name="Salamov A."/>
            <person name="Villalobos J.M."/>
            <person name="Alvarez M.I."/>
            <person name="Avalos J."/>
            <person name="Benito E.P."/>
            <person name="Benoit I."/>
            <person name="Burger G."/>
            <person name="Camino L.P."/>
            <person name="Canovas D."/>
            <person name="Cerda-Olmedo E."/>
            <person name="Cheng J.-F."/>
            <person name="Dominguez A."/>
            <person name="Elias M."/>
            <person name="Eslava A.P."/>
            <person name="Glaser F."/>
            <person name="Grimwood J."/>
            <person name="Gutierrez G."/>
            <person name="Heitman J."/>
            <person name="Henrissat B."/>
            <person name="Iturriaga E.A."/>
            <person name="Lang B.F."/>
            <person name="Lavin J.L."/>
            <person name="Lee S."/>
            <person name="Li W."/>
            <person name="Lindquist E."/>
            <person name="Lopez-Garcia S."/>
            <person name="Luque E.M."/>
            <person name="Marcos A.T."/>
            <person name="Martin J."/>
            <person name="McCluskey K."/>
            <person name="Medina H.R."/>
            <person name="Miralles-Duran A."/>
            <person name="Miyazaki A."/>
            <person name="Munoz-Torres E."/>
            <person name="Oguiza J.A."/>
            <person name="Ohm R."/>
            <person name="Olmedo M."/>
            <person name="Orejas M."/>
            <person name="Ortiz-Castellanos L."/>
            <person name="Pisabarro A.G."/>
            <person name="Rodriguez-Romero J."/>
            <person name="Ruiz-Herrera J."/>
            <person name="Ruiz-Vazquez R."/>
            <person name="Sanz C."/>
            <person name="Schackwitz W."/>
            <person name="Schmutz J."/>
            <person name="Shahriari M."/>
            <person name="Shelest E."/>
            <person name="Silva-Franco F."/>
            <person name="Soanes D."/>
            <person name="Syed K."/>
            <person name="Tagua V.G."/>
            <person name="Talbot N.J."/>
            <person name="Thon M."/>
            <person name="De vries R.P."/>
            <person name="Wiebenga A."/>
            <person name="Yadav J.S."/>
            <person name="Braun E.L."/>
            <person name="Baker S."/>
            <person name="Garre V."/>
            <person name="Horwitz B."/>
            <person name="Torres-Martinez S."/>
            <person name="Idnurm A."/>
            <person name="Herrera-Estrella A."/>
            <person name="Gabaldon T."/>
            <person name="Grigoriev I.V."/>
        </authorList>
    </citation>
    <scope>NUCLEOTIDE SEQUENCE [LARGE SCALE GENOMIC DNA]</scope>
    <source>
        <strain evidence="2">NRRL 1555(-)</strain>
    </source>
</reference>
<name>A0A167P304_PHYB8</name>